<dbReference type="RefSeq" id="WP_344938762.1">
    <property type="nucleotide sequence ID" value="NZ_BAABDM010000012.1"/>
</dbReference>
<evidence type="ECO:0000313" key="2">
    <source>
        <dbReference type="EMBL" id="GAA4106009.1"/>
    </source>
</evidence>
<reference evidence="3" key="1">
    <citation type="journal article" date="2019" name="Int. J. Syst. Evol. Microbiol.">
        <title>The Global Catalogue of Microorganisms (GCM) 10K type strain sequencing project: providing services to taxonomists for standard genome sequencing and annotation.</title>
        <authorList>
            <consortium name="The Broad Institute Genomics Platform"/>
            <consortium name="The Broad Institute Genome Sequencing Center for Infectious Disease"/>
            <person name="Wu L."/>
            <person name="Ma J."/>
        </authorList>
    </citation>
    <scope>NUCLEOTIDE SEQUENCE [LARGE SCALE GENOMIC DNA]</scope>
    <source>
        <strain evidence="3">JCM 17304</strain>
    </source>
</reference>
<dbReference type="EMBL" id="BAABDM010000012">
    <property type="protein sequence ID" value="GAA4106009.1"/>
    <property type="molecule type" value="Genomic_DNA"/>
</dbReference>
<proteinExistence type="predicted"/>
<organism evidence="2 3">
    <name type="scientific">Zhongshania borealis</name>
    <dbReference type="NCBI Taxonomy" id="889488"/>
    <lineage>
        <taxon>Bacteria</taxon>
        <taxon>Pseudomonadati</taxon>
        <taxon>Pseudomonadota</taxon>
        <taxon>Gammaproteobacteria</taxon>
        <taxon>Cellvibrionales</taxon>
        <taxon>Spongiibacteraceae</taxon>
        <taxon>Zhongshania</taxon>
    </lineage>
</organism>
<evidence type="ECO:0000256" key="1">
    <source>
        <dbReference type="SAM" id="SignalP"/>
    </source>
</evidence>
<protein>
    <submittedName>
        <fullName evidence="2">Uncharacterized protein</fullName>
    </submittedName>
</protein>
<dbReference type="Proteomes" id="UP001500392">
    <property type="component" value="Unassembled WGS sequence"/>
</dbReference>
<feature type="signal peptide" evidence="1">
    <location>
        <begin position="1"/>
        <end position="18"/>
    </location>
</feature>
<sequence>MKRLLAISLLSAASTASANPDVISREYKLMLQPALFAYNTESSDVDDFIDDAETAIEAAISRNVTGSASLSKIRDVEFFDIDGSCVLRNKGYSFRERIESGDSEVTLKFRSEDRYISDFEDMSATSGSAESKLESDVGISASSNFVVLYSHSTTAPNTRTINQMDDINDQFPGFDSDYGFSDSTALDRVGNLTIREHVYKNVDIDLGSIDAEISVTLWYNGTPSGASSPVVAEVSFKYEDNAADYTKKVVNRAKQAFLALQDLSAWTDPASKTKTRFVYEYDPSFCD</sequence>
<keyword evidence="3" id="KW-1185">Reference proteome</keyword>
<feature type="chain" id="PRO_5046852435" evidence="1">
    <location>
        <begin position="19"/>
        <end position="287"/>
    </location>
</feature>
<comment type="caution">
    <text evidence="2">The sequence shown here is derived from an EMBL/GenBank/DDBJ whole genome shotgun (WGS) entry which is preliminary data.</text>
</comment>
<gene>
    <name evidence="2" type="ORF">GCM10022414_36130</name>
</gene>
<keyword evidence="1" id="KW-0732">Signal</keyword>
<evidence type="ECO:0000313" key="3">
    <source>
        <dbReference type="Proteomes" id="UP001500392"/>
    </source>
</evidence>
<accession>A0ABP7X6J0</accession>
<name>A0ABP7X6J0_9GAMM</name>